<reference evidence="2" key="1">
    <citation type="submission" date="2016-11" db="EMBL/GenBank/DDBJ databases">
        <authorList>
            <person name="Varghese N."/>
            <person name="Submissions S."/>
        </authorList>
    </citation>
    <scope>NUCLEOTIDE SEQUENCE [LARGE SCALE GENOMIC DNA]</scope>
    <source>
        <strain evidence="2">DSM 27370</strain>
    </source>
</reference>
<evidence type="ECO:0000313" key="2">
    <source>
        <dbReference type="Proteomes" id="UP000184480"/>
    </source>
</evidence>
<proteinExistence type="predicted"/>
<evidence type="ECO:0000313" key="1">
    <source>
        <dbReference type="EMBL" id="SHF50249.1"/>
    </source>
</evidence>
<accession>A0A1M5C680</accession>
<organism evidence="1 2">
    <name type="scientific">Dysgonomonas macrotermitis</name>
    <dbReference type="NCBI Taxonomy" id="1346286"/>
    <lineage>
        <taxon>Bacteria</taxon>
        <taxon>Pseudomonadati</taxon>
        <taxon>Bacteroidota</taxon>
        <taxon>Bacteroidia</taxon>
        <taxon>Bacteroidales</taxon>
        <taxon>Dysgonomonadaceae</taxon>
        <taxon>Dysgonomonas</taxon>
    </lineage>
</organism>
<dbReference type="Gene3D" id="2.30.130.30">
    <property type="entry name" value="Hypothetical protein"/>
    <property type="match status" value="1"/>
</dbReference>
<dbReference type="AlphaFoldDB" id="A0A1M5C680"/>
<dbReference type="OrthoDB" id="359066at2"/>
<dbReference type="RefSeq" id="WP_062179328.1">
    <property type="nucleotide sequence ID" value="NZ_BBXL01000007.1"/>
</dbReference>
<gene>
    <name evidence="1" type="ORF">SAMN05444362_10746</name>
</gene>
<sequence>MNIAISVKQPWAYLLCAGIKPIENRTWPLPEKHKGERVFIHASAKPVGQYFNEGVFTADQLNYLIQSKKINLIEKVQLSAIIGSCRFVDCVVNHPSIWAEKSEVGQDEMTNEWFKPIYNWVVADPILFDEPILDVKGKLSFWDCTEYINREGVEI</sequence>
<name>A0A1M5C680_9BACT</name>
<keyword evidence="2" id="KW-1185">Reference proteome</keyword>
<dbReference type="InterPro" id="IPR015947">
    <property type="entry name" value="PUA-like_sf"/>
</dbReference>
<protein>
    <submittedName>
        <fullName evidence="1">ASCH domain-containing protein</fullName>
    </submittedName>
</protein>
<dbReference type="STRING" id="1346286.SAMN05444362_10746"/>
<dbReference type="Proteomes" id="UP000184480">
    <property type="component" value="Unassembled WGS sequence"/>
</dbReference>
<dbReference type="SUPFAM" id="SSF88697">
    <property type="entry name" value="PUA domain-like"/>
    <property type="match status" value="1"/>
</dbReference>
<dbReference type="EMBL" id="FQUC01000007">
    <property type="protein sequence ID" value="SHF50249.1"/>
    <property type="molecule type" value="Genomic_DNA"/>
</dbReference>